<dbReference type="Proteomes" id="UP000595437">
    <property type="component" value="Chromosome 3"/>
</dbReference>
<organism evidence="2 3">
    <name type="scientific">Caligus rogercresseyi</name>
    <name type="common">Sea louse</name>
    <dbReference type="NCBI Taxonomy" id="217165"/>
    <lineage>
        <taxon>Eukaryota</taxon>
        <taxon>Metazoa</taxon>
        <taxon>Ecdysozoa</taxon>
        <taxon>Arthropoda</taxon>
        <taxon>Crustacea</taxon>
        <taxon>Multicrustacea</taxon>
        <taxon>Hexanauplia</taxon>
        <taxon>Copepoda</taxon>
        <taxon>Siphonostomatoida</taxon>
        <taxon>Caligidae</taxon>
        <taxon>Caligus</taxon>
    </lineage>
</organism>
<dbReference type="EMBL" id="CP045892">
    <property type="protein sequence ID" value="QQP52203.1"/>
    <property type="molecule type" value="Genomic_DNA"/>
</dbReference>
<proteinExistence type="predicted"/>
<evidence type="ECO:0000313" key="2">
    <source>
        <dbReference type="EMBL" id="QQP52203.1"/>
    </source>
</evidence>
<reference evidence="3" key="1">
    <citation type="submission" date="2021-01" db="EMBL/GenBank/DDBJ databases">
        <title>Caligus Genome Assembly.</title>
        <authorList>
            <person name="Gallardo-Escarate C."/>
        </authorList>
    </citation>
    <scope>NUCLEOTIDE SEQUENCE [LARGE SCALE GENOMIC DNA]</scope>
</reference>
<sequence length="68" mass="8104">KPQYPITVLDRTRESIGRGFPEAKELLMNEFGFRTNWTRTNWARDDLDRDNLGRDDLGRDKMERTKCT</sequence>
<keyword evidence="3" id="KW-1185">Reference proteome</keyword>
<feature type="non-terminal residue" evidence="2">
    <location>
        <position position="1"/>
    </location>
</feature>
<feature type="region of interest" description="Disordered" evidence="1">
    <location>
        <begin position="46"/>
        <end position="68"/>
    </location>
</feature>
<dbReference type="AlphaFoldDB" id="A0A7T8HLH3"/>
<name>A0A7T8HLH3_CALRO</name>
<accession>A0A7T8HLH3</accession>
<protein>
    <submittedName>
        <fullName evidence="2">Uncharacterized protein</fullName>
    </submittedName>
</protein>
<evidence type="ECO:0000256" key="1">
    <source>
        <dbReference type="SAM" id="MobiDB-lite"/>
    </source>
</evidence>
<gene>
    <name evidence="2" type="ORF">FKW44_004269</name>
</gene>
<evidence type="ECO:0000313" key="3">
    <source>
        <dbReference type="Proteomes" id="UP000595437"/>
    </source>
</evidence>